<dbReference type="InterPro" id="IPR000073">
    <property type="entry name" value="AB_hydrolase_1"/>
</dbReference>
<dbReference type="InterPro" id="IPR029058">
    <property type="entry name" value="AB_hydrolase_fold"/>
</dbReference>
<reference evidence="3" key="1">
    <citation type="submission" date="2017-01" db="EMBL/GenBank/DDBJ databases">
        <authorList>
            <person name="Varghese N."/>
            <person name="Submissions S."/>
        </authorList>
    </citation>
    <scope>NUCLEOTIDE SEQUENCE [LARGE SCALE GENOMIC DNA]</scope>
    <source>
        <strain evidence="3">DSM 24913</strain>
    </source>
</reference>
<dbReference type="InterPro" id="IPR050266">
    <property type="entry name" value="AB_hydrolase_sf"/>
</dbReference>
<name>A0A1N7L829_9GAMM</name>
<sequence>MATYRFSKTLDSSVITSTLVTFEESRISGVGVPRRLVLLHGAGLARDLTWRLVVNYLTEWDEVLIPDLPGMGDSLWVDAESAGFDEYLAAVAEFLRCQGWNQFDLVGYSFGGLLAMHLAELRGVQFEVQRLGLIEPAALLASNPELLMHRAEEYGDQAELLMSGKADAVLGFLDTVSPFRDKTGDDLVVRRLSENLAGLGYGVRAVSQALSQYSGHYANWTSPVPGMSLIGGLSPESMRVRHKRLMAESPTWVLHEVPRADHGVVYSRPKQVASAINALRA</sequence>
<dbReference type="Pfam" id="PF12697">
    <property type="entry name" value="Abhydrolase_6"/>
    <property type="match status" value="1"/>
</dbReference>
<evidence type="ECO:0000313" key="2">
    <source>
        <dbReference type="EMBL" id="SIS69976.1"/>
    </source>
</evidence>
<dbReference type="AlphaFoldDB" id="A0A1N7L829"/>
<feature type="domain" description="AB hydrolase-1" evidence="1">
    <location>
        <begin position="36"/>
        <end position="275"/>
    </location>
</feature>
<dbReference type="GO" id="GO:0016020">
    <property type="term" value="C:membrane"/>
    <property type="evidence" value="ECO:0007669"/>
    <property type="project" value="TreeGrafter"/>
</dbReference>
<gene>
    <name evidence="2" type="ORF">SAMN05421686_103341</name>
</gene>
<dbReference type="PANTHER" id="PTHR43798:SF33">
    <property type="entry name" value="HYDROLASE, PUTATIVE (AFU_ORTHOLOGUE AFUA_2G14860)-RELATED"/>
    <property type="match status" value="1"/>
</dbReference>
<dbReference type="STRING" id="484498.SAMN05421686_103341"/>
<dbReference type="EMBL" id="FTOH01000003">
    <property type="protein sequence ID" value="SIS69976.1"/>
    <property type="molecule type" value="Genomic_DNA"/>
</dbReference>
<evidence type="ECO:0000259" key="1">
    <source>
        <dbReference type="Pfam" id="PF12697"/>
    </source>
</evidence>
<dbReference type="SUPFAM" id="SSF53474">
    <property type="entry name" value="alpha/beta-Hydrolases"/>
    <property type="match status" value="1"/>
</dbReference>
<dbReference type="PANTHER" id="PTHR43798">
    <property type="entry name" value="MONOACYLGLYCEROL LIPASE"/>
    <property type="match status" value="1"/>
</dbReference>
<accession>A0A1N7L829</accession>
<dbReference type="OrthoDB" id="6159976at2"/>
<keyword evidence="3" id="KW-1185">Reference proteome</keyword>
<organism evidence="2 3">
    <name type="scientific">Thalassolituus maritimus</name>
    <dbReference type="NCBI Taxonomy" id="484498"/>
    <lineage>
        <taxon>Bacteria</taxon>
        <taxon>Pseudomonadati</taxon>
        <taxon>Pseudomonadota</taxon>
        <taxon>Gammaproteobacteria</taxon>
        <taxon>Oceanospirillales</taxon>
        <taxon>Oceanospirillaceae</taxon>
        <taxon>Thalassolituus</taxon>
    </lineage>
</organism>
<proteinExistence type="predicted"/>
<dbReference type="RefSeq" id="WP_076514833.1">
    <property type="nucleotide sequence ID" value="NZ_FTOH01000003.1"/>
</dbReference>
<protein>
    <submittedName>
        <fullName evidence="2">Pimeloyl-ACP methyl ester carboxylesterase</fullName>
    </submittedName>
</protein>
<evidence type="ECO:0000313" key="3">
    <source>
        <dbReference type="Proteomes" id="UP000185639"/>
    </source>
</evidence>
<dbReference type="Gene3D" id="3.40.50.1820">
    <property type="entry name" value="alpha/beta hydrolase"/>
    <property type="match status" value="1"/>
</dbReference>
<dbReference type="Proteomes" id="UP000185639">
    <property type="component" value="Unassembled WGS sequence"/>
</dbReference>